<dbReference type="STRING" id="366584.SAMN05216377_12915"/>
<dbReference type="GO" id="GO:0050660">
    <property type="term" value="F:flavin adenine dinucleotide binding"/>
    <property type="evidence" value="ECO:0007669"/>
    <property type="project" value="InterPro"/>
</dbReference>
<keyword evidence="9" id="KW-1185">Reference proteome</keyword>
<dbReference type="InterPro" id="IPR009100">
    <property type="entry name" value="AcylCoA_DH/oxidase_NM_dom_sf"/>
</dbReference>
<evidence type="ECO:0000256" key="2">
    <source>
        <dbReference type="ARBA" id="ARBA00009347"/>
    </source>
</evidence>
<dbReference type="RefSeq" id="WP_093089765.1">
    <property type="nucleotide sequence ID" value="NZ_FNBE01000029.1"/>
</dbReference>
<dbReference type="InterPro" id="IPR036250">
    <property type="entry name" value="AcylCo_DH-like_C"/>
</dbReference>
<protein>
    <submittedName>
        <fullName evidence="8">Acyl-CoA dehydrogenase</fullName>
    </submittedName>
</protein>
<dbReference type="GO" id="GO:0003995">
    <property type="term" value="F:acyl-CoA dehydrogenase activity"/>
    <property type="evidence" value="ECO:0007669"/>
    <property type="project" value="TreeGrafter"/>
</dbReference>
<dbReference type="OrthoDB" id="3459196at2"/>
<evidence type="ECO:0000313" key="8">
    <source>
        <dbReference type="EMBL" id="SDH62424.1"/>
    </source>
</evidence>
<dbReference type="Pfam" id="PF02771">
    <property type="entry name" value="Acyl-CoA_dh_N"/>
    <property type="match status" value="1"/>
</dbReference>
<dbReference type="Gene3D" id="1.10.540.10">
    <property type="entry name" value="Acyl-CoA dehydrogenase/oxidase, N-terminal domain"/>
    <property type="match status" value="1"/>
</dbReference>
<proteinExistence type="inferred from homology"/>
<dbReference type="PANTHER" id="PTHR43884:SF20">
    <property type="entry name" value="ACYL-COA DEHYDROGENASE FADE28"/>
    <property type="match status" value="1"/>
</dbReference>
<dbReference type="SUPFAM" id="SSF47203">
    <property type="entry name" value="Acyl-CoA dehydrogenase C-terminal domain-like"/>
    <property type="match status" value="1"/>
</dbReference>
<dbReference type="Pfam" id="PF00441">
    <property type="entry name" value="Acyl-CoA_dh_1"/>
    <property type="match status" value="1"/>
</dbReference>
<comment type="cofactor">
    <cofactor evidence="1">
        <name>FAD</name>
        <dbReference type="ChEBI" id="CHEBI:57692"/>
    </cofactor>
</comment>
<dbReference type="InterPro" id="IPR037069">
    <property type="entry name" value="AcylCoA_DH/ox_N_sf"/>
</dbReference>
<evidence type="ECO:0000259" key="7">
    <source>
        <dbReference type="Pfam" id="PF02771"/>
    </source>
</evidence>
<keyword evidence="5" id="KW-0560">Oxidoreductase</keyword>
<dbReference type="InterPro" id="IPR009075">
    <property type="entry name" value="AcylCo_DH/oxidase_C"/>
</dbReference>
<comment type="similarity">
    <text evidence="2">Belongs to the acyl-CoA dehydrogenase family.</text>
</comment>
<feature type="domain" description="Acyl-CoA dehydrogenase/oxidase N-terminal" evidence="7">
    <location>
        <begin position="15"/>
        <end position="108"/>
    </location>
</feature>
<evidence type="ECO:0000256" key="4">
    <source>
        <dbReference type="ARBA" id="ARBA00022827"/>
    </source>
</evidence>
<evidence type="ECO:0000256" key="3">
    <source>
        <dbReference type="ARBA" id="ARBA00022630"/>
    </source>
</evidence>
<dbReference type="InterPro" id="IPR013786">
    <property type="entry name" value="AcylCoA_DH/ox_N"/>
</dbReference>
<accession>A0A1G8DXL8</accession>
<sequence length="346" mass="35978">MDRFELRSQDFSLDEDQLAVRAAFADFFAKECPPETVRGAEPRGFDADLWGRLLTLGVGSMSLPTTAGGDDATLVDLVLIAEELGRVLAPVPLISHVVATRMLERAGAPASLISAAARGDFLVTLAHAPVTGGARQLVPDAAVATHVVALLDDKLVLLSADGPGAHVSNQGCTPLAWWRPTDGHDRTVLAAGAKAGAIHTDAVAEWRLLTAAALVGMADAALRLGVEFAKTRRTLGVPIGSLQGISFPLVDIAVGVGGTRHLVWKAAWYAQHEPGSRPELPLMAFDAASRTATHGTSASAHVHGGLGFSVEADISLYFLRAKGWSLLGGSTSANLREIGSVIAGAA</sequence>
<dbReference type="SUPFAM" id="SSF56645">
    <property type="entry name" value="Acyl-CoA dehydrogenase NM domain-like"/>
    <property type="match status" value="1"/>
</dbReference>
<evidence type="ECO:0000313" key="9">
    <source>
        <dbReference type="Proteomes" id="UP000198967"/>
    </source>
</evidence>
<feature type="domain" description="Acyl-CoA dehydrogenase/oxidase C-terminal" evidence="6">
    <location>
        <begin position="204"/>
        <end position="339"/>
    </location>
</feature>
<dbReference type="Gene3D" id="1.20.140.10">
    <property type="entry name" value="Butyryl-CoA Dehydrogenase, subunit A, domain 3"/>
    <property type="match status" value="1"/>
</dbReference>
<keyword evidence="3" id="KW-0285">Flavoprotein</keyword>
<evidence type="ECO:0000259" key="6">
    <source>
        <dbReference type="Pfam" id="PF00441"/>
    </source>
</evidence>
<reference evidence="8 9" key="1">
    <citation type="submission" date="2016-10" db="EMBL/GenBank/DDBJ databases">
        <authorList>
            <person name="de Groot N.N."/>
        </authorList>
    </citation>
    <scope>NUCLEOTIDE SEQUENCE [LARGE SCALE GENOMIC DNA]</scope>
    <source>
        <strain evidence="8 9">CGMCC 4.3143</strain>
    </source>
</reference>
<dbReference type="PANTHER" id="PTHR43884">
    <property type="entry name" value="ACYL-COA DEHYDROGENASE"/>
    <property type="match status" value="1"/>
</dbReference>
<name>A0A1G8DXL8_PSEOR</name>
<gene>
    <name evidence="8" type="ORF">SAMN05216377_12915</name>
</gene>
<evidence type="ECO:0000256" key="5">
    <source>
        <dbReference type="ARBA" id="ARBA00023002"/>
    </source>
</evidence>
<dbReference type="Proteomes" id="UP000198967">
    <property type="component" value="Unassembled WGS sequence"/>
</dbReference>
<keyword evidence="4" id="KW-0274">FAD</keyword>
<dbReference type="EMBL" id="FNBE01000029">
    <property type="protein sequence ID" value="SDH62424.1"/>
    <property type="molecule type" value="Genomic_DNA"/>
</dbReference>
<dbReference type="AlphaFoldDB" id="A0A1G8DXL8"/>
<evidence type="ECO:0000256" key="1">
    <source>
        <dbReference type="ARBA" id="ARBA00001974"/>
    </source>
</evidence>
<organism evidence="8 9">
    <name type="scientific">Pseudonocardia oroxyli</name>
    <dbReference type="NCBI Taxonomy" id="366584"/>
    <lineage>
        <taxon>Bacteria</taxon>
        <taxon>Bacillati</taxon>
        <taxon>Actinomycetota</taxon>
        <taxon>Actinomycetes</taxon>
        <taxon>Pseudonocardiales</taxon>
        <taxon>Pseudonocardiaceae</taxon>
        <taxon>Pseudonocardia</taxon>
    </lineage>
</organism>